<proteinExistence type="predicted"/>
<dbReference type="Gene3D" id="2.40.160.20">
    <property type="match status" value="1"/>
</dbReference>
<evidence type="ECO:0000313" key="2">
    <source>
        <dbReference type="EMBL" id="MFC4230790.1"/>
    </source>
</evidence>
<dbReference type="Proteomes" id="UP001595906">
    <property type="component" value="Unassembled WGS sequence"/>
</dbReference>
<evidence type="ECO:0000256" key="1">
    <source>
        <dbReference type="SAM" id="Phobius"/>
    </source>
</evidence>
<protein>
    <recommendedName>
        <fullName evidence="4">Outer membrane protein beta-barrel domain-containing protein</fullName>
    </recommendedName>
</protein>
<keyword evidence="1" id="KW-1133">Transmembrane helix</keyword>
<gene>
    <name evidence="2" type="ORF">ACFOW1_02735</name>
</gene>
<evidence type="ECO:0000313" key="3">
    <source>
        <dbReference type="Proteomes" id="UP001595906"/>
    </source>
</evidence>
<comment type="caution">
    <text evidence="2">The sequence shown here is derived from an EMBL/GenBank/DDBJ whole genome shotgun (WGS) entry which is preliminary data.</text>
</comment>
<dbReference type="RefSeq" id="WP_379012175.1">
    <property type="nucleotide sequence ID" value="NZ_JBHSDC010000002.1"/>
</dbReference>
<name>A0ABV8PU75_9BACT</name>
<accession>A0ABV8PU75</accession>
<keyword evidence="3" id="KW-1185">Reference proteome</keyword>
<sequence>MNGEQFDKHLFNLSQQAADESVMPFNEEAWQRMEQMLDGEKERRRFVLWWWLLPLLLVGGTTAMYLHHNNSHNSIQYRNNLNNQIAVSETKPPISKAENNGVGVVMVESQTNKIKATTNKGISKTAIEVKENMPTAAESKANSTTATSSLTKVVTESSIKNGYHGSVKPPINNSKKITVNKVSKTGVQPIVQQAANDIDQPINDEVSNNNKADNITEKAMINTAEIVDTIDRKKAEKPTDTSATIVASIAKATPKKKQSVLSKFEVSAFATADITSTHLSLKDVSSPGFGIAVSYQITKKISIAAGFGVSKKIYSTDSADYKNQPWVTANYKLKSIDANCLVYELPINLQYQFAQYQKATWLAVGGISSYFMKSESYDYNYLYYNQPRKSNYLIEDKNNHLFSILNLAVGYRRQLGKQLSYQLTPFVKIPLTGIGEGQVKLYSAGLQLSLNLKGK</sequence>
<reference evidence="3" key="1">
    <citation type="journal article" date="2019" name="Int. J. Syst. Evol. Microbiol.">
        <title>The Global Catalogue of Microorganisms (GCM) 10K type strain sequencing project: providing services to taxonomists for standard genome sequencing and annotation.</title>
        <authorList>
            <consortium name="The Broad Institute Genomics Platform"/>
            <consortium name="The Broad Institute Genome Sequencing Center for Infectious Disease"/>
            <person name="Wu L."/>
            <person name="Ma J."/>
        </authorList>
    </citation>
    <scope>NUCLEOTIDE SEQUENCE [LARGE SCALE GENOMIC DNA]</scope>
    <source>
        <strain evidence="3">CECT 8010</strain>
    </source>
</reference>
<organism evidence="2 3">
    <name type="scientific">Parasediminibacterium paludis</name>
    <dbReference type="NCBI Taxonomy" id="908966"/>
    <lineage>
        <taxon>Bacteria</taxon>
        <taxon>Pseudomonadati</taxon>
        <taxon>Bacteroidota</taxon>
        <taxon>Chitinophagia</taxon>
        <taxon>Chitinophagales</taxon>
        <taxon>Chitinophagaceae</taxon>
        <taxon>Parasediminibacterium</taxon>
    </lineage>
</organism>
<feature type="transmembrane region" description="Helical" evidence="1">
    <location>
        <begin position="46"/>
        <end position="66"/>
    </location>
</feature>
<keyword evidence="1" id="KW-0472">Membrane</keyword>
<dbReference type="EMBL" id="JBHSDC010000002">
    <property type="protein sequence ID" value="MFC4230790.1"/>
    <property type="molecule type" value="Genomic_DNA"/>
</dbReference>
<keyword evidence="1" id="KW-0812">Transmembrane</keyword>
<evidence type="ECO:0008006" key="4">
    <source>
        <dbReference type="Google" id="ProtNLM"/>
    </source>
</evidence>